<feature type="transmembrane region" description="Helical" evidence="1">
    <location>
        <begin position="78"/>
        <end position="94"/>
    </location>
</feature>
<keyword evidence="3" id="KW-1185">Reference proteome</keyword>
<feature type="transmembrane region" description="Helical" evidence="1">
    <location>
        <begin position="250"/>
        <end position="269"/>
    </location>
</feature>
<dbReference type="OrthoDB" id="140980at2"/>
<dbReference type="KEGG" id="pcg:AXG94_00615"/>
<dbReference type="RefSeq" id="WP_053192165.1">
    <property type="nucleotide sequence ID" value="NZ_CP014262.1"/>
</dbReference>
<feature type="transmembrane region" description="Helical" evidence="1">
    <location>
        <begin position="276"/>
        <end position="296"/>
    </location>
</feature>
<dbReference type="PANTHER" id="PTHR43044:SF1">
    <property type="entry name" value="QUINOL:CYTOCHROME C OXIDOREDUCTASE QUINONE-BINDING SUBUNIT 2"/>
    <property type="match status" value="1"/>
</dbReference>
<dbReference type="EMBL" id="RBOJ01000089">
    <property type="protein sequence ID" value="RMM47036.1"/>
    <property type="molecule type" value="Genomic_DNA"/>
</dbReference>
<organism evidence="2 3">
    <name type="scientific">Pseudomonas corrugata</name>
    <dbReference type="NCBI Taxonomy" id="47879"/>
    <lineage>
        <taxon>Bacteria</taxon>
        <taxon>Pseudomonadati</taxon>
        <taxon>Pseudomonadota</taxon>
        <taxon>Gammaproteobacteria</taxon>
        <taxon>Pseudomonadales</taxon>
        <taxon>Pseudomonadaceae</taxon>
        <taxon>Pseudomonas</taxon>
    </lineage>
</organism>
<evidence type="ECO:0000256" key="1">
    <source>
        <dbReference type="SAM" id="Phobius"/>
    </source>
</evidence>
<protein>
    <submittedName>
        <fullName evidence="2">Uncharacterized protein</fullName>
    </submittedName>
</protein>
<feature type="transmembrane region" description="Helical" evidence="1">
    <location>
        <begin position="35"/>
        <end position="57"/>
    </location>
</feature>
<name>A0A3M3EEJ3_9PSED</name>
<feature type="transmembrane region" description="Helical" evidence="1">
    <location>
        <begin position="308"/>
        <end position="328"/>
    </location>
</feature>
<reference evidence="2 3" key="1">
    <citation type="submission" date="2018-08" db="EMBL/GenBank/DDBJ databases">
        <title>Recombination of ecologically and evolutionarily significant loci maintains genetic cohesion in the Pseudomonas syringae species complex.</title>
        <authorList>
            <person name="Dillon M."/>
            <person name="Thakur S."/>
            <person name="Almeida R.N.D."/>
            <person name="Weir B.S."/>
            <person name="Guttman D.S."/>
        </authorList>
    </citation>
    <scope>NUCLEOTIDE SEQUENCE [LARGE SCALE GENOMIC DNA]</scope>
    <source>
        <strain evidence="2 3">NCPPB2445</strain>
    </source>
</reference>
<keyword evidence="1" id="KW-0472">Membrane</keyword>
<proteinExistence type="predicted"/>
<comment type="caution">
    <text evidence="2">The sequence shown here is derived from an EMBL/GenBank/DDBJ whole genome shotgun (WGS) entry which is preliminary data.</text>
</comment>
<keyword evidence="1" id="KW-1133">Transmembrane helix</keyword>
<sequence>MTLRRLNLAAVAIALLVLVLGSLFSSREVAAACLVALVSMACFPLGCLTLAMLLALVSGSWCDMLWSGTVRIARTTSLIGVMSIPVIIGMSRLYPWADSSFSGFRGFWLSPAGFAVRTFLYAAVWSALALWALPRVRLRPGLAAAGALLMVLTLSAAGIDWIMTLDERFYSSIFGLLYFARVMLSAIAVAILIALSRHAQRPGVLRGVLVAALQVWLYLHFMQYLLIWSADLPRETHWYLVRVEGLWRGVLWAIAVGQGVLVFLVLLFAVSERPSVLSGLCWITIASGLLECAWLVTPSLEGLRPVAVISFTLVAWLGYAALLGQILVRKESCLEH</sequence>
<dbReference type="Proteomes" id="UP000270661">
    <property type="component" value="Unassembled WGS sequence"/>
</dbReference>
<dbReference type="STRING" id="47879.AXG94_00615"/>
<feature type="transmembrane region" description="Helical" evidence="1">
    <location>
        <begin position="142"/>
        <end position="163"/>
    </location>
</feature>
<dbReference type="AlphaFoldDB" id="A0A3M3EEJ3"/>
<accession>A0A3M3EEJ3</accession>
<gene>
    <name evidence="2" type="ORF">ALQ77_00728</name>
</gene>
<dbReference type="GeneID" id="55642839"/>
<evidence type="ECO:0000313" key="3">
    <source>
        <dbReference type="Proteomes" id="UP000270661"/>
    </source>
</evidence>
<feature type="transmembrane region" description="Helical" evidence="1">
    <location>
        <begin position="114"/>
        <end position="133"/>
    </location>
</feature>
<evidence type="ECO:0000313" key="2">
    <source>
        <dbReference type="EMBL" id="RMM47036.1"/>
    </source>
</evidence>
<feature type="transmembrane region" description="Helical" evidence="1">
    <location>
        <begin position="207"/>
        <end position="230"/>
    </location>
</feature>
<feature type="transmembrane region" description="Helical" evidence="1">
    <location>
        <begin position="169"/>
        <end position="195"/>
    </location>
</feature>
<keyword evidence="1" id="KW-0812">Transmembrane</keyword>
<dbReference type="PANTHER" id="PTHR43044">
    <property type="match status" value="1"/>
</dbReference>